<sequence>MMSNASMRQPMGSLFKPTVGCFITPLMSASLMIAGDLSRSDSSLKFRSFPYPALCCMHAPTNFLGTPINLSLFQTKCVHLIEKKPCRLSLSDELTPPSYFPMCKGIAQSSSPSNGSGLP</sequence>
<proteinExistence type="predicted"/>
<accession>A0ABV0TFP6</accession>
<evidence type="ECO:0000313" key="1">
    <source>
        <dbReference type="EMBL" id="MEQ2231266.1"/>
    </source>
</evidence>
<dbReference type="Proteomes" id="UP001482620">
    <property type="component" value="Unassembled WGS sequence"/>
</dbReference>
<dbReference type="EMBL" id="JAHRIQ010031814">
    <property type="protein sequence ID" value="MEQ2231266.1"/>
    <property type="molecule type" value="Genomic_DNA"/>
</dbReference>
<keyword evidence="2" id="KW-1185">Reference proteome</keyword>
<gene>
    <name evidence="1" type="ORF">ILYODFUR_037778</name>
</gene>
<organism evidence="1 2">
    <name type="scientific">Ilyodon furcidens</name>
    <name type="common">goldbreast splitfin</name>
    <dbReference type="NCBI Taxonomy" id="33524"/>
    <lineage>
        <taxon>Eukaryota</taxon>
        <taxon>Metazoa</taxon>
        <taxon>Chordata</taxon>
        <taxon>Craniata</taxon>
        <taxon>Vertebrata</taxon>
        <taxon>Euteleostomi</taxon>
        <taxon>Actinopterygii</taxon>
        <taxon>Neopterygii</taxon>
        <taxon>Teleostei</taxon>
        <taxon>Neoteleostei</taxon>
        <taxon>Acanthomorphata</taxon>
        <taxon>Ovalentaria</taxon>
        <taxon>Atherinomorphae</taxon>
        <taxon>Cyprinodontiformes</taxon>
        <taxon>Goodeidae</taxon>
        <taxon>Ilyodon</taxon>
    </lineage>
</organism>
<evidence type="ECO:0000313" key="2">
    <source>
        <dbReference type="Proteomes" id="UP001482620"/>
    </source>
</evidence>
<name>A0ABV0TFP6_9TELE</name>
<comment type="caution">
    <text evidence="1">The sequence shown here is derived from an EMBL/GenBank/DDBJ whole genome shotgun (WGS) entry which is preliminary data.</text>
</comment>
<protein>
    <submittedName>
        <fullName evidence="1">Uncharacterized protein</fullName>
    </submittedName>
</protein>
<reference evidence="1 2" key="1">
    <citation type="submission" date="2021-06" db="EMBL/GenBank/DDBJ databases">
        <authorList>
            <person name="Palmer J.M."/>
        </authorList>
    </citation>
    <scope>NUCLEOTIDE SEQUENCE [LARGE SCALE GENOMIC DNA]</scope>
    <source>
        <strain evidence="2">if_2019</strain>
        <tissue evidence="1">Muscle</tissue>
    </source>
</reference>